<organism evidence="1 2">
    <name type="scientific">Senna tora</name>
    <dbReference type="NCBI Taxonomy" id="362788"/>
    <lineage>
        <taxon>Eukaryota</taxon>
        <taxon>Viridiplantae</taxon>
        <taxon>Streptophyta</taxon>
        <taxon>Embryophyta</taxon>
        <taxon>Tracheophyta</taxon>
        <taxon>Spermatophyta</taxon>
        <taxon>Magnoliopsida</taxon>
        <taxon>eudicotyledons</taxon>
        <taxon>Gunneridae</taxon>
        <taxon>Pentapetalae</taxon>
        <taxon>rosids</taxon>
        <taxon>fabids</taxon>
        <taxon>Fabales</taxon>
        <taxon>Fabaceae</taxon>
        <taxon>Caesalpinioideae</taxon>
        <taxon>Cassia clade</taxon>
        <taxon>Senna</taxon>
    </lineage>
</organism>
<evidence type="ECO:0000313" key="1">
    <source>
        <dbReference type="EMBL" id="KAF7816116.1"/>
    </source>
</evidence>
<comment type="caution">
    <text evidence="1">The sequence shown here is derived from an EMBL/GenBank/DDBJ whole genome shotgun (WGS) entry which is preliminary data.</text>
</comment>
<sequence>MGVILVEKHGIIVSWGVYHWRVREA</sequence>
<protein>
    <submittedName>
        <fullName evidence="1">Uncharacterized protein</fullName>
    </submittedName>
</protein>
<gene>
    <name evidence="1" type="ORF">G2W53_030085</name>
</gene>
<reference evidence="1" key="1">
    <citation type="submission" date="2020-09" db="EMBL/GenBank/DDBJ databases">
        <title>Genome-Enabled Discovery of Anthraquinone Biosynthesis in Senna tora.</title>
        <authorList>
            <person name="Kang S.-H."/>
            <person name="Pandey R.P."/>
            <person name="Lee C.-M."/>
            <person name="Sim J.-S."/>
            <person name="Jeong J.-T."/>
            <person name="Choi B.-S."/>
            <person name="Jung M."/>
            <person name="Ginzburg D."/>
            <person name="Zhao K."/>
            <person name="Won S.Y."/>
            <person name="Oh T.-J."/>
            <person name="Yu Y."/>
            <person name="Kim N.-H."/>
            <person name="Lee O.R."/>
            <person name="Lee T.-H."/>
            <person name="Bashyal P."/>
            <person name="Kim T.-S."/>
            <person name="Lee W.-H."/>
            <person name="Kawkins C."/>
            <person name="Kim C.-K."/>
            <person name="Kim J.S."/>
            <person name="Ahn B.O."/>
            <person name="Rhee S.Y."/>
            <person name="Sohng J.K."/>
        </authorList>
    </citation>
    <scope>NUCLEOTIDE SEQUENCE</scope>
    <source>
        <tissue evidence="1">Leaf</tissue>
    </source>
</reference>
<evidence type="ECO:0000313" key="2">
    <source>
        <dbReference type="Proteomes" id="UP000634136"/>
    </source>
</evidence>
<dbReference type="EMBL" id="JAAIUW010000009">
    <property type="protein sequence ID" value="KAF7816116.1"/>
    <property type="molecule type" value="Genomic_DNA"/>
</dbReference>
<dbReference type="AlphaFoldDB" id="A0A834T6U1"/>
<dbReference type="Proteomes" id="UP000634136">
    <property type="component" value="Unassembled WGS sequence"/>
</dbReference>
<proteinExistence type="predicted"/>
<accession>A0A834T6U1</accession>
<name>A0A834T6U1_9FABA</name>
<keyword evidence="2" id="KW-1185">Reference proteome</keyword>